<dbReference type="AlphaFoldDB" id="A0A0D0Q339"/>
<protein>
    <submittedName>
        <fullName evidence="1">Uncharacterized protein</fullName>
    </submittedName>
</protein>
<name>A0A0D0Q339_9RHOB</name>
<dbReference type="EMBL" id="AONG01000012">
    <property type="protein sequence ID" value="KIQ68974.1"/>
    <property type="molecule type" value="Genomic_DNA"/>
</dbReference>
<comment type="caution">
    <text evidence="1">The sequence shown here is derived from an EMBL/GenBank/DDBJ whole genome shotgun (WGS) entry which is preliminary data.</text>
</comment>
<evidence type="ECO:0000313" key="2">
    <source>
        <dbReference type="Proteomes" id="UP000035100"/>
    </source>
</evidence>
<dbReference type="Proteomes" id="UP000035100">
    <property type="component" value="Unassembled WGS sequence"/>
</dbReference>
<evidence type="ECO:0000313" key="1">
    <source>
        <dbReference type="EMBL" id="KIQ68974.1"/>
    </source>
</evidence>
<reference evidence="1 2" key="1">
    <citation type="submission" date="2013-01" db="EMBL/GenBank/DDBJ databases">
        <authorList>
            <person name="Fiebig A."/>
            <person name="Goeker M."/>
            <person name="Klenk H.-P.P."/>
        </authorList>
    </citation>
    <scope>NUCLEOTIDE SEQUENCE [LARGE SCALE GENOMIC DNA]</scope>
    <source>
        <strain evidence="1 2">DSM 24838</strain>
    </source>
</reference>
<accession>A0A0D0Q339</accession>
<sequence>MFAIPDAGPVDDWSLTVVVWFEDMRAGLGVPDLFSALRGAIHGWTGLG</sequence>
<gene>
    <name evidence="1" type="ORF">Wenmar_02707</name>
</gene>
<proteinExistence type="predicted"/>
<keyword evidence="2" id="KW-1185">Reference proteome</keyword>
<dbReference type="STRING" id="1123501.Wenmar_02707"/>
<organism evidence="1 2">
    <name type="scientific">Wenxinia marina DSM 24838</name>
    <dbReference type="NCBI Taxonomy" id="1123501"/>
    <lineage>
        <taxon>Bacteria</taxon>
        <taxon>Pseudomonadati</taxon>
        <taxon>Pseudomonadota</taxon>
        <taxon>Alphaproteobacteria</taxon>
        <taxon>Rhodobacterales</taxon>
        <taxon>Roseobacteraceae</taxon>
        <taxon>Wenxinia</taxon>
    </lineage>
</organism>